<dbReference type="GO" id="GO:0006541">
    <property type="term" value="P:glutamine metabolic process"/>
    <property type="evidence" value="ECO:0007669"/>
    <property type="project" value="TreeGrafter"/>
</dbReference>
<evidence type="ECO:0000256" key="1">
    <source>
        <dbReference type="ARBA" id="ARBA00005077"/>
    </source>
</evidence>
<evidence type="ECO:0000256" key="11">
    <source>
        <dbReference type="ARBA" id="ARBA00047359"/>
    </source>
</evidence>
<dbReference type="GO" id="GO:0046872">
    <property type="term" value="F:metal ion binding"/>
    <property type="evidence" value="ECO:0007669"/>
    <property type="project" value="UniProtKB-KW"/>
</dbReference>
<dbReference type="SUPFAM" id="SSF52440">
    <property type="entry name" value="PreATP-grasp domain"/>
    <property type="match status" value="1"/>
</dbReference>
<dbReference type="InterPro" id="IPR005483">
    <property type="entry name" value="CPSase_dom"/>
</dbReference>
<keyword evidence="8" id="KW-0547">Nucleotide-binding</keyword>
<dbReference type="GO" id="GO:0005524">
    <property type="term" value="F:ATP binding"/>
    <property type="evidence" value="ECO:0007669"/>
    <property type="project" value="UniProtKB-KW"/>
</dbReference>
<dbReference type="FunFam" id="3.30.470.20:FF:000026">
    <property type="entry name" value="Carbamoyl-phosphate synthase large chain"/>
    <property type="match status" value="1"/>
</dbReference>
<keyword evidence="7" id="KW-0677">Repeat</keyword>
<dbReference type="PANTHER" id="PTHR11405:SF53">
    <property type="entry name" value="CARBAMOYL-PHOSPHATE SYNTHASE [AMMONIA], MITOCHONDRIAL"/>
    <property type="match status" value="1"/>
</dbReference>
<comment type="catalytic activity">
    <reaction evidence="11">
        <text>hydrogencarbonate + NH4(+) + 2 ATP = carbamoyl phosphate + 2 ADP + phosphate + 2 H(+)</text>
        <dbReference type="Rhea" id="RHEA:18029"/>
        <dbReference type="ChEBI" id="CHEBI:15378"/>
        <dbReference type="ChEBI" id="CHEBI:17544"/>
        <dbReference type="ChEBI" id="CHEBI:28938"/>
        <dbReference type="ChEBI" id="CHEBI:30616"/>
        <dbReference type="ChEBI" id="CHEBI:43474"/>
        <dbReference type="ChEBI" id="CHEBI:58228"/>
        <dbReference type="ChEBI" id="CHEBI:456216"/>
        <dbReference type="EC" id="6.3.4.16"/>
    </reaction>
</comment>
<keyword evidence="9" id="KW-0067">ATP-binding</keyword>
<dbReference type="EMBL" id="BARW01018366">
    <property type="protein sequence ID" value="GAI98143.1"/>
    <property type="molecule type" value="Genomic_DNA"/>
</dbReference>
<keyword evidence="10" id="KW-0464">Manganese</keyword>
<comment type="similarity">
    <text evidence="2">Belongs to the CarB family.</text>
</comment>
<dbReference type="SUPFAM" id="SSF56059">
    <property type="entry name" value="Glutathione synthetase ATP-binding domain-like"/>
    <property type="match status" value="1"/>
</dbReference>
<evidence type="ECO:0000313" key="14">
    <source>
        <dbReference type="EMBL" id="GAI98143.1"/>
    </source>
</evidence>
<evidence type="ECO:0000256" key="6">
    <source>
        <dbReference type="ARBA" id="ARBA00022723"/>
    </source>
</evidence>
<dbReference type="GO" id="GO:0005737">
    <property type="term" value="C:cytoplasm"/>
    <property type="evidence" value="ECO:0007669"/>
    <property type="project" value="TreeGrafter"/>
</dbReference>
<dbReference type="GO" id="GO:0006526">
    <property type="term" value="P:L-arginine biosynthetic process"/>
    <property type="evidence" value="ECO:0007669"/>
    <property type="project" value="UniProtKB-KW"/>
</dbReference>
<dbReference type="PROSITE" id="PS00867">
    <property type="entry name" value="CPSASE_2"/>
    <property type="match status" value="1"/>
</dbReference>
<proteinExistence type="inferred from homology"/>
<dbReference type="InterPro" id="IPR016185">
    <property type="entry name" value="PreATP-grasp_dom_sf"/>
</dbReference>
<dbReference type="AlphaFoldDB" id="X1SYX6"/>
<accession>X1SYX6</accession>
<evidence type="ECO:0000259" key="13">
    <source>
        <dbReference type="PROSITE" id="PS50975"/>
    </source>
</evidence>
<dbReference type="PROSITE" id="PS00866">
    <property type="entry name" value="CPSASE_1"/>
    <property type="match status" value="1"/>
</dbReference>
<gene>
    <name evidence="14" type="ORF">S12H4_31465</name>
</gene>
<evidence type="ECO:0000256" key="12">
    <source>
        <dbReference type="ARBA" id="ARBA00048816"/>
    </source>
</evidence>
<dbReference type="Pfam" id="PF02786">
    <property type="entry name" value="CPSase_L_D2"/>
    <property type="match status" value="1"/>
</dbReference>
<dbReference type="PRINTS" id="PR00098">
    <property type="entry name" value="CPSASE"/>
</dbReference>
<evidence type="ECO:0000256" key="5">
    <source>
        <dbReference type="ARBA" id="ARBA00022605"/>
    </source>
</evidence>
<evidence type="ECO:0000256" key="10">
    <source>
        <dbReference type="ARBA" id="ARBA00023211"/>
    </source>
</evidence>
<comment type="catalytic activity">
    <reaction evidence="12">
        <text>hydrogencarbonate + L-glutamine + 2 ATP + H2O = carbamoyl phosphate + L-glutamate + 2 ADP + phosphate + 2 H(+)</text>
        <dbReference type="Rhea" id="RHEA:18633"/>
        <dbReference type="ChEBI" id="CHEBI:15377"/>
        <dbReference type="ChEBI" id="CHEBI:15378"/>
        <dbReference type="ChEBI" id="CHEBI:17544"/>
        <dbReference type="ChEBI" id="CHEBI:29985"/>
        <dbReference type="ChEBI" id="CHEBI:30616"/>
        <dbReference type="ChEBI" id="CHEBI:43474"/>
        <dbReference type="ChEBI" id="CHEBI:58228"/>
        <dbReference type="ChEBI" id="CHEBI:58359"/>
        <dbReference type="ChEBI" id="CHEBI:456216"/>
        <dbReference type="EC" id="6.3.5.5"/>
    </reaction>
</comment>
<evidence type="ECO:0000256" key="8">
    <source>
        <dbReference type="ARBA" id="ARBA00022741"/>
    </source>
</evidence>
<name>X1SYX6_9ZZZZ</name>
<dbReference type="InterPro" id="IPR005479">
    <property type="entry name" value="CPAse_ATP-bd"/>
</dbReference>
<dbReference type="Pfam" id="PF25596">
    <property type="entry name" value="CPSase_L_D1"/>
    <property type="match status" value="1"/>
</dbReference>
<dbReference type="InterPro" id="IPR011761">
    <property type="entry name" value="ATP-grasp"/>
</dbReference>
<dbReference type="InterPro" id="IPR013815">
    <property type="entry name" value="ATP_grasp_subdomain_1"/>
</dbReference>
<comment type="pathway">
    <text evidence="1">Amino-acid biosynthesis; L-arginine biosynthesis; carbamoyl phosphate from bicarbonate: step 1/1.</text>
</comment>
<dbReference type="GO" id="GO:0004088">
    <property type="term" value="F:carbamoyl-phosphate synthase (glutamine-hydrolyzing) activity"/>
    <property type="evidence" value="ECO:0007669"/>
    <property type="project" value="UniProtKB-EC"/>
</dbReference>
<dbReference type="Gene3D" id="3.30.1490.20">
    <property type="entry name" value="ATP-grasp fold, A domain"/>
    <property type="match status" value="1"/>
</dbReference>
<evidence type="ECO:0000256" key="9">
    <source>
        <dbReference type="ARBA" id="ARBA00022840"/>
    </source>
</evidence>
<dbReference type="FunFam" id="3.30.1490.20:FF:000001">
    <property type="entry name" value="Carbamoyl-phosphate synthase large chain"/>
    <property type="match status" value="1"/>
</dbReference>
<keyword evidence="6" id="KW-0479">Metal-binding</keyword>
<organism evidence="14">
    <name type="scientific">marine sediment metagenome</name>
    <dbReference type="NCBI Taxonomy" id="412755"/>
    <lineage>
        <taxon>unclassified sequences</taxon>
        <taxon>metagenomes</taxon>
        <taxon>ecological metagenomes</taxon>
    </lineage>
</organism>
<reference evidence="14" key="1">
    <citation type="journal article" date="2014" name="Front. Microbiol.">
        <title>High frequency of phylogenetically diverse reductive dehalogenase-homologous genes in deep subseafloor sedimentary metagenomes.</title>
        <authorList>
            <person name="Kawai M."/>
            <person name="Futagami T."/>
            <person name="Toyoda A."/>
            <person name="Takaki Y."/>
            <person name="Nishi S."/>
            <person name="Hori S."/>
            <person name="Arai W."/>
            <person name="Tsubouchi T."/>
            <person name="Morono Y."/>
            <person name="Uchiyama I."/>
            <person name="Ito T."/>
            <person name="Fujiyama A."/>
            <person name="Inagaki F."/>
            <person name="Takami H."/>
        </authorList>
    </citation>
    <scope>NUCLEOTIDE SEQUENCE</scope>
    <source>
        <strain evidence="14">Expedition CK06-06</strain>
    </source>
</reference>
<keyword evidence="3" id="KW-0055">Arginine biosynthesis</keyword>
<evidence type="ECO:0000256" key="7">
    <source>
        <dbReference type="ARBA" id="ARBA00022737"/>
    </source>
</evidence>
<dbReference type="PROSITE" id="PS50975">
    <property type="entry name" value="ATP_GRASP"/>
    <property type="match status" value="1"/>
</dbReference>
<dbReference type="GO" id="GO:0004087">
    <property type="term" value="F:carbamoyl-phosphate synthase (ammonia) activity"/>
    <property type="evidence" value="ECO:0007669"/>
    <property type="project" value="UniProtKB-EC"/>
</dbReference>
<evidence type="ECO:0000256" key="3">
    <source>
        <dbReference type="ARBA" id="ARBA00022571"/>
    </source>
</evidence>
<feature type="non-terminal residue" evidence="14">
    <location>
        <position position="1"/>
    </location>
</feature>
<sequence>QESGFKSIMVNSNPETVSTDFDTSDRLYFEALDEESLRDILENEGESSLNAPPPSIVQFGGQTAINLAEPLFRNGMPLLGSSAEAIDLAEDRRRFENFLSELGIPQPPGAGVTSVDEALSVAKLIGYPVLVRPSYVLGGRAMEIVHNASELVRYMNLAIDLDTRHPVLIDKYLEGKEVEIDAVGDGERVLIPGIMEHIERAGVHSGDSMAVYPGVNLTEPERETIVDYAIRIGLALKIKGLMNIQFVIMPGSTTQASTVYVLEVNPRASRTIPFISKG</sequence>
<comment type="caution">
    <text evidence="14">The sequence shown here is derived from an EMBL/GenBank/DDBJ whole genome shotgun (WGS) entry which is preliminary data.</text>
</comment>
<keyword evidence="5" id="KW-0028">Amino-acid biosynthesis</keyword>
<evidence type="ECO:0000256" key="2">
    <source>
        <dbReference type="ARBA" id="ARBA00009799"/>
    </source>
</evidence>
<dbReference type="Gene3D" id="3.30.470.20">
    <property type="entry name" value="ATP-grasp fold, B domain"/>
    <property type="match status" value="1"/>
</dbReference>
<feature type="non-terminal residue" evidence="14">
    <location>
        <position position="278"/>
    </location>
</feature>
<evidence type="ECO:0000256" key="4">
    <source>
        <dbReference type="ARBA" id="ARBA00022598"/>
    </source>
</evidence>
<dbReference type="PANTHER" id="PTHR11405">
    <property type="entry name" value="CARBAMOYLTRANSFERASE FAMILY MEMBER"/>
    <property type="match status" value="1"/>
</dbReference>
<protein>
    <recommendedName>
        <fullName evidence="13">ATP-grasp domain-containing protein</fullName>
    </recommendedName>
</protein>
<keyword evidence="4" id="KW-0436">Ligase</keyword>
<dbReference type="Gene3D" id="3.40.50.20">
    <property type="match status" value="1"/>
</dbReference>
<dbReference type="InterPro" id="IPR058047">
    <property type="entry name" value="CPSase_preATP-grasp"/>
</dbReference>
<feature type="domain" description="ATP-grasp" evidence="13">
    <location>
        <begin position="96"/>
        <end position="267"/>
    </location>
</feature>